<dbReference type="PROSITE" id="PS51257">
    <property type="entry name" value="PROKAR_LIPOPROTEIN"/>
    <property type="match status" value="1"/>
</dbReference>
<dbReference type="SUPFAM" id="SSF50630">
    <property type="entry name" value="Acid proteases"/>
    <property type="match status" value="1"/>
</dbReference>
<dbReference type="PANTHER" id="PTHR47967">
    <property type="entry name" value="OS07G0603500 PROTEIN-RELATED"/>
    <property type="match status" value="1"/>
</dbReference>
<dbReference type="InterPro" id="IPR032861">
    <property type="entry name" value="TAXi_N"/>
</dbReference>
<feature type="domain" description="Peptidase A1" evidence="6">
    <location>
        <begin position="121"/>
        <end position="454"/>
    </location>
</feature>
<evidence type="ECO:0000256" key="3">
    <source>
        <dbReference type="ARBA" id="ARBA00022801"/>
    </source>
</evidence>
<dbReference type="Pfam" id="PF14543">
    <property type="entry name" value="TAXi_N"/>
    <property type="match status" value="1"/>
</dbReference>
<feature type="region of interest" description="Disordered" evidence="4">
    <location>
        <begin position="45"/>
        <end position="65"/>
    </location>
</feature>
<evidence type="ECO:0000256" key="5">
    <source>
        <dbReference type="SAM" id="SignalP"/>
    </source>
</evidence>
<dbReference type="Gene3D" id="2.40.70.10">
    <property type="entry name" value="Acid Proteases"/>
    <property type="match status" value="2"/>
</dbReference>
<organism evidence="7 8">
    <name type="scientific">Salvia divinorum</name>
    <name type="common">Maria pastora</name>
    <name type="synonym">Diviner's sage</name>
    <dbReference type="NCBI Taxonomy" id="28513"/>
    <lineage>
        <taxon>Eukaryota</taxon>
        <taxon>Viridiplantae</taxon>
        <taxon>Streptophyta</taxon>
        <taxon>Embryophyta</taxon>
        <taxon>Tracheophyta</taxon>
        <taxon>Spermatophyta</taxon>
        <taxon>Magnoliopsida</taxon>
        <taxon>eudicotyledons</taxon>
        <taxon>Gunneridae</taxon>
        <taxon>Pentapetalae</taxon>
        <taxon>asterids</taxon>
        <taxon>lamiids</taxon>
        <taxon>Lamiales</taxon>
        <taxon>Lamiaceae</taxon>
        <taxon>Nepetoideae</taxon>
        <taxon>Mentheae</taxon>
        <taxon>Salviinae</taxon>
        <taxon>Salvia</taxon>
        <taxon>Salvia subgen. Calosphace</taxon>
    </lineage>
</organism>
<accession>A0ABD1IDH9</accession>
<keyword evidence="2" id="KW-0645">Protease</keyword>
<protein>
    <submittedName>
        <fullName evidence="7">Protein ASPARTIC PROTEASE IN GUARD CELL 1-like</fullName>
    </submittedName>
</protein>
<comment type="similarity">
    <text evidence="1">Belongs to the peptidase A1 family.</text>
</comment>
<dbReference type="GO" id="GO:0006508">
    <property type="term" value="P:proteolysis"/>
    <property type="evidence" value="ECO:0007669"/>
    <property type="project" value="UniProtKB-KW"/>
</dbReference>
<gene>
    <name evidence="7" type="ORF">AAHA92_02027</name>
</gene>
<dbReference type="Proteomes" id="UP001567538">
    <property type="component" value="Unassembled WGS sequence"/>
</dbReference>
<dbReference type="InterPro" id="IPR032799">
    <property type="entry name" value="TAXi_C"/>
</dbReference>
<dbReference type="GO" id="GO:0008233">
    <property type="term" value="F:peptidase activity"/>
    <property type="evidence" value="ECO:0007669"/>
    <property type="project" value="UniProtKB-KW"/>
</dbReference>
<feature type="chain" id="PRO_5044865758" evidence="5">
    <location>
        <begin position="23"/>
        <end position="458"/>
    </location>
</feature>
<evidence type="ECO:0000259" key="6">
    <source>
        <dbReference type="PROSITE" id="PS51767"/>
    </source>
</evidence>
<name>A0ABD1IDH9_SALDI</name>
<dbReference type="InterPro" id="IPR033121">
    <property type="entry name" value="PEPTIDASE_A1"/>
</dbReference>
<dbReference type="AlphaFoldDB" id="A0ABD1IDH9"/>
<comment type="caution">
    <text evidence="7">The sequence shown here is derived from an EMBL/GenBank/DDBJ whole genome shotgun (WGS) entry which is preliminary data.</text>
</comment>
<dbReference type="InterPro" id="IPR051708">
    <property type="entry name" value="Plant_Aspart_Prot_A1"/>
</dbReference>
<reference evidence="7 8" key="1">
    <citation type="submission" date="2024-06" db="EMBL/GenBank/DDBJ databases">
        <title>A chromosome level genome sequence of Diviner's sage (Salvia divinorum).</title>
        <authorList>
            <person name="Ford S.A."/>
            <person name="Ro D.-K."/>
            <person name="Ness R.W."/>
            <person name="Phillips M.A."/>
        </authorList>
    </citation>
    <scope>NUCLEOTIDE SEQUENCE [LARGE SCALE GENOMIC DNA]</scope>
    <source>
        <strain evidence="7">SAF-2024a</strain>
        <tissue evidence="7">Leaf</tissue>
    </source>
</reference>
<proteinExistence type="inferred from homology"/>
<feature type="signal peptide" evidence="5">
    <location>
        <begin position="1"/>
        <end position="22"/>
    </location>
</feature>
<dbReference type="Pfam" id="PF14541">
    <property type="entry name" value="TAXi_C"/>
    <property type="match status" value="1"/>
</dbReference>
<evidence type="ECO:0000313" key="7">
    <source>
        <dbReference type="EMBL" id="KAL1566417.1"/>
    </source>
</evidence>
<dbReference type="PANTHER" id="PTHR47967:SF60">
    <property type="entry name" value="PROTEIN ASPARTIC PROTEASE IN GUARD CELL 1-LIKE"/>
    <property type="match status" value="1"/>
</dbReference>
<dbReference type="InterPro" id="IPR021109">
    <property type="entry name" value="Peptidase_aspartic_dom_sf"/>
</dbReference>
<keyword evidence="5" id="KW-0732">Signal</keyword>
<dbReference type="FunFam" id="2.40.70.10:FF:000031">
    <property type="entry name" value="Aspartyl protease AED1"/>
    <property type="match status" value="1"/>
</dbReference>
<dbReference type="EMBL" id="JBEAFC010000002">
    <property type="protein sequence ID" value="KAL1566417.1"/>
    <property type="molecule type" value="Genomic_DNA"/>
</dbReference>
<dbReference type="PROSITE" id="PS51767">
    <property type="entry name" value="PEPTIDASE_A1"/>
    <property type="match status" value="1"/>
</dbReference>
<sequence length="458" mass="48324">MALLKPCITCLILSLISIACSSSSPHKHIQILDVSASLGRARQITTPNSAPANHQPPPPPGNHSLSLTLVSRSSLPSAAANYNYTALTLSRLARDQARLRSILSRVESPVTSGLSQDSGEYFARVGIGRPAAQLHMTIDTGSDITWLQCKPCLYCYPQSDPVFNPRDSFTYEHLTCLSPQCISLRSSSTCLVGRCLYQLLYGDGSLTIGGFATETISFGTSASVNNVAIGCGHANIGLFSGAAGIMSLGGGNLSLPSQIKATSFSYCLVDRDSNSSSTLDFNSTLPADSVVAPLLHNPSTDAYRYIGMTGISVGGKALNFPASLLEMGSNGSGGVIVDSGTTVTRLRKEVYGLVRDAFRNKTKDLPSAGEYALFDTCYDLSSLSKVRIPTVAFEFGGGNAVVLPARNTMIPVDSGGKFCLALAGTSGKLSIIGNVQQQGMRVTYDLANNFIAFSPNKC</sequence>
<evidence type="ECO:0000313" key="8">
    <source>
        <dbReference type="Proteomes" id="UP001567538"/>
    </source>
</evidence>
<evidence type="ECO:0000256" key="2">
    <source>
        <dbReference type="ARBA" id="ARBA00022670"/>
    </source>
</evidence>
<evidence type="ECO:0000256" key="1">
    <source>
        <dbReference type="ARBA" id="ARBA00007447"/>
    </source>
</evidence>
<keyword evidence="3" id="KW-0378">Hydrolase</keyword>
<evidence type="ECO:0000256" key="4">
    <source>
        <dbReference type="SAM" id="MobiDB-lite"/>
    </source>
</evidence>
<keyword evidence="8" id="KW-1185">Reference proteome</keyword>